<comment type="caution">
    <text evidence="2">The sequence shown here is derived from an EMBL/GenBank/DDBJ whole genome shotgun (WGS) entry which is preliminary data.</text>
</comment>
<keyword evidence="3" id="KW-1185">Reference proteome</keyword>
<dbReference type="PANTHER" id="PTHR38011">
    <property type="entry name" value="DIHYDROFOLATE REDUCTASE FAMILY PROTEIN (AFU_ORTHOLOGUE AFUA_8G06820)"/>
    <property type="match status" value="1"/>
</dbReference>
<proteinExistence type="predicted"/>
<organism evidence="2 3">
    <name type="scientific">Kribbella lupini</name>
    <dbReference type="NCBI Taxonomy" id="291602"/>
    <lineage>
        <taxon>Bacteria</taxon>
        <taxon>Bacillati</taxon>
        <taxon>Actinomycetota</taxon>
        <taxon>Actinomycetes</taxon>
        <taxon>Propionibacteriales</taxon>
        <taxon>Kribbellaceae</taxon>
        <taxon>Kribbella</taxon>
    </lineage>
</organism>
<dbReference type="RefSeq" id="WP_344173753.1">
    <property type="nucleotide sequence ID" value="NZ_BAAANC010000002.1"/>
</dbReference>
<dbReference type="Pfam" id="PF01872">
    <property type="entry name" value="RibD_C"/>
    <property type="match status" value="1"/>
</dbReference>
<gene>
    <name evidence="2" type="ORF">GCM10009741_26540</name>
</gene>
<protein>
    <submittedName>
        <fullName evidence="2">Dihydrofolate reductase family protein</fullName>
    </submittedName>
</protein>
<evidence type="ECO:0000313" key="2">
    <source>
        <dbReference type="EMBL" id="GAA1523816.1"/>
    </source>
</evidence>
<evidence type="ECO:0000259" key="1">
    <source>
        <dbReference type="Pfam" id="PF01872"/>
    </source>
</evidence>
<dbReference type="InterPro" id="IPR050765">
    <property type="entry name" value="Riboflavin_Biosynth_HTPR"/>
</dbReference>
<reference evidence="2 3" key="1">
    <citation type="journal article" date="2019" name="Int. J. Syst. Evol. Microbiol.">
        <title>The Global Catalogue of Microorganisms (GCM) 10K type strain sequencing project: providing services to taxonomists for standard genome sequencing and annotation.</title>
        <authorList>
            <consortium name="The Broad Institute Genomics Platform"/>
            <consortium name="The Broad Institute Genome Sequencing Center for Infectious Disease"/>
            <person name="Wu L."/>
            <person name="Ma J."/>
        </authorList>
    </citation>
    <scope>NUCLEOTIDE SEQUENCE [LARGE SCALE GENOMIC DNA]</scope>
    <source>
        <strain evidence="2 3">JCM 14303</strain>
    </source>
</reference>
<evidence type="ECO:0000313" key="3">
    <source>
        <dbReference type="Proteomes" id="UP001500363"/>
    </source>
</evidence>
<dbReference type="InterPro" id="IPR002734">
    <property type="entry name" value="RibDG_C"/>
</dbReference>
<name>A0ABN2AS62_9ACTN</name>
<feature type="domain" description="Bacterial bifunctional deaminase-reductase C-terminal" evidence="1">
    <location>
        <begin position="3"/>
        <end position="161"/>
    </location>
</feature>
<dbReference type="Proteomes" id="UP001500363">
    <property type="component" value="Unassembled WGS sequence"/>
</dbReference>
<dbReference type="InterPro" id="IPR024072">
    <property type="entry name" value="DHFR-like_dom_sf"/>
</dbReference>
<dbReference type="PANTHER" id="PTHR38011:SF11">
    <property type="entry name" value="2,5-DIAMINO-6-RIBOSYLAMINO-4(3H)-PYRIMIDINONE 5'-PHOSPHATE REDUCTASE"/>
    <property type="match status" value="1"/>
</dbReference>
<dbReference type="Gene3D" id="3.40.430.10">
    <property type="entry name" value="Dihydrofolate Reductase, subunit A"/>
    <property type="match status" value="1"/>
</dbReference>
<dbReference type="EMBL" id="BAAANC010000002">
    <property type="protein sequence ID" value="GAA1523816.1"/>
    <property type="molecule type" value="Genomic_DNA"/>
</dbReference>
<sequence length="184" mass="19869">MRKLKLQVQTTVDGFMAGPNHEMDWMRFPWTDELSAYVDALTSPVDTIVLGRKLAEGFIPAWASRPEHEDEASIDWMNNTPKVVVSRSLTESPWDNAVVANDLVKAVTELKSQPGGDLIAYGGSTLVTGLIAEGLVDDIHLFVNPTAIGAGLPVFPVGAQPLDLVEAVGFECGITALHFVPKKS</sequence>
<dbReference type="SUPFAM" id="SSF53597">
    <property type="entry name" value="Dihydrofolate reductase-like"/>
    <property type="match status" value="1"/>
</dbReference>
<accession>A0ABN2AS62</accession>